<name>A0A9Q3BNA6_9BASI</name>
<reference evidence="1" key="1">
    <citation type="submission" date="2021-03" db="EMBL/GenBank/DDBJ databases">
        <title>Draft genome sequence of rust myrtle Austropuccinia psidii MF-1, a brazilian biotype.</title>
        <authorList>
            <person name="Quecine M.C."/>
            <person name="Pachon D.M.R."/>
            <person name="Bonatelli M.L."/>
            <person name="Correr F.H."/>
            <person name="Franceschini L.M."/>
            <person name="Leite T.F."/>
            <person name="Margarido G.R.A."/>
            <person name="Almeida C.A."/>
            <person name="Ferrarezi J.A."/>
            <person name="Labate C.A."/>
        </authorList>
    </citation>
    <scope>NUCLEOTIDE SEQUENCE</scope>
    <source>
        <strain evidence="1">MF-1</strain>
    </source>
</reference>
<dbReference type="OrthoDB" id="1099063at2759"/>
<gene>
    <name evidence="1" type="ORF">O181_008003</name>
</gene>
<comment type="caution">
    <text evidence="1">The sequence shown here is derived from an EMBL/GenBank/DDBJ whole genome shotgun (WGS) entry which is preliminary data.</text>
</comment>
<proteinExistence type="predicted"/>
<evidence type="ECO:0000313" key="2">
    <source>
        <dbReference type="Proteomes" id="UP000765509"/>
    </source>
</evidence>
<dbReference type="AlphaFoldDB" id="A0A9Q3BNA6"/>
<organism evidence="1 2">
    <name type="scientific">Austropuccinia psidii MF-1</name>
    <dbReference type="NCBI Taxonomy" id="1389203"/>
    <lineage>
        <taxon>Eukaryota</taxon>
        <taxon>Fungi</taxon>
        <taxon>Dikarya</taxon>
        <taxon>Basidiomycota</taxon>
        <taxon>Pucciniomycotina</taxon>
        <taxon>Pucciniomycetes</taxon>
        <taxon>Pucciniales</taxon>
        <taxon>Sphaerophragmiaceae</taxon>
        <taxon>Austropuccinia</taxon>
    </lineage>
</organism>
<evidence type="ECO:0000313" key="1">
    <source>
        <dbReference type="EMBL" id="MBW0468288.1"/>
    </source>
</evidence>
<accession>A0A9Q3BNA6</accession>
<dbReference type="Proteomes" id="UP000765509">
    <property type="component" value="Unassembled WGS sequence"/>
</dbReference>
<protein>
    <submittedName>
        <fullName evidence="1">Uncharacterized protein</fullName>
    </submittedName>
</protein>
<dbReference type="EMBL" id="AVOT02001822">
    <property type="protein sequence ID" value="MBW0468288.1"/>
    <property type="molecule type" value="Genomic_DNA"/>
</dbReference>
<keyword evidence="2" id="KW-1185">Reference proteome</keyword>
<sequence length="350" mass="38299">MWPTVLLHSRATARTLRSGSLVSTGFSVWSSTRKCLSTIHPLLSMIDCQRKIGPSAIFSMLRSHTSSPCVLESTPLKQLQGTSLTQSKPTAALEIVLKNSVLFKLGVKANELKVLLAQAACHAPATLNQLVMAAILAKGDEKPTSTFVGKVILNASTKRNDGIQKGSPFVYCVTDPPMTLSLFNCLKSPNQKVPWPKAADIRQPPEHLADKFGAACFHCGRLSQHSPFNHPRPPSALGSHYQRDRVLQVQFAEHHSVDKVLIDSSASIHLSDSPKFATDLGHTHLFCIFFANSNSSITITQMVTLRIPVKGGNVVIHNVSYSDRVSGTILSMRRLCRAEVFPFFVVCCYP</sequence>